<feature type="compositionally biased region" description="Basic and acidic residues" evidence="1">
    <location>
        <begin position="826"/>
        <end position="837"/>
    </location>
</feature>
<evidence type="ECO:0000313" key="3">
    <source>
        <dbReference type="Proteomes" id="UP000054321"/>
    </source>
</evidence>
<feature type="region of interest" description="Disordered" evidence="1">
    <location>
        <begin position="96"/>
        <end position="117"/>
    </location>
</feature>
<dbReference type="InParanoid" id="A0A0C3HXN1"/>
<accession>A0A0C3HXN1</accession>
<dbReference type="OrthoDB" id="10251048at2759"/>
<dbReference type="Proteomes" id="UP000054321">
    <property type="component" value="Unassembled WGS sequence"/>
</dbReference>
<evidence type="ECO:0000256" key="1">
    <source>
        <dbReference type="SAM" id="MobiDB-lite"/>
    </source>
</evidence>
<dbReference type="AlphaFoldDB" id="A0A0C3HXN1"/>
<reference evidence="3" key="2">
    <citation type="submission" date="2015-01" db="EMBL/GenBank/DDBJ databases">
        <title>Evolutionary Origins and Diversification of the Mycorrhizal Mutualists.</title>
        <authorList>
            <consortium name="DOE Joint Genome Institute"/>
            <consortium name="Mycorrhizal Genomics Consortium"/>
            <person name="Kohler A."/>
            <person name="Kuo A."/>
            <person name="Nagy L.G."/>
            <person name="Floudas D."/>
            <person name="Copeland A."/>
            <person name="Barry K.W."/>
            <person name="Cichocki N."/>
            <person name="Veneault-Fourrey C."/>
            <person name="LaButti K."/>
            <person name="Lindquist E.A."/>
            <person name="Lipzen A."/>
            <person name="Lundell T."/>
            <person name="Morin E."/>
            <person name="Murat C."/>
            <person name="Riley R."/>
            <person name="Ohm R."/>
            <person name="Sun H."/>
            <person name="Tunlid A."/>
            <person name="Henrissat B."/>
            <person name="Grigoriev I.V."/>
            <person name="Hibbett D.S."/>
            <person name="Martin F."/>
        </authorList>
    </citation>
    <scope>NUCLEOTIDE SEQUENCE [LARGE SCALE GENOMIC DNA]</scope>
    <source>
        <strain evidence="3">Zn</strain>
    </source>
</reference>
<dbReference type="STRING" id="913774.A0A0C3HXN1"/>
<protein>
    <submittedName>
        <fullName evidence="2">Uncharacterized protein</fullName>
    </submittedName>
</protein>
<organism evidence="2 3">
    <name type="scientific">Oidiodendron maius (strain Zn)</name>
    <dbReference type="NCBI Taxonomy" id="913774"/>
    <lineage>
        <taxon>Eukaryota</taxon>
        <taxon>Fungi</taxon>
        <taxon>Dikarya</taxon>
        <taxon>Ascomycota</taxon>
        <taxon>Pezizomycotina</taxon>
        <taxon>Leotiomycetes</taxon>
        <taxon>Leotiomycetes incertae sedis</taxon>
        <taxon>Myxotrichaceae</taxon>
        <taxon>Oidiodendron</taxon>
    </lineage>
</organism>
<feature type="region of interest" description="Disordered" evidence="1">
    <location>
        <begin position="140"/>
        <end position="160"/>
    </location>
</feature>
<keyword evidence="3" id="KW-1185">Reference proteome</keyword>
<feature type="compositionally biased region" description="Polar residues" evidence="1">
    <location>
        <begin position="148"/>
        <end position="160"/>
    </location>
</feature>
<dbReference type="EMBL" id="KN832870">
    <property type="protein sequence ID" value="KIN07620.1"/>
    <property type="molecule type" value="Genomic_DNA"/>
</dbReference>
<dbReference type="HOGENOM" id="CLU_318871_0_0_1"/>
<proteinExistence type="predicted"/>
<gene>
    <name evidence="2" type="ORF">OIDMADRAFT_22489</name>
</gene>
<reference evidence="2 3" key="1">
    <citation type="submission" date="2014-04" db="EMBL/GenBank/DDBJ databases">
        <authorList>
            <consortium name="DOE Joint Genome Institute"/>
            <person name="Kuo A."/>
            <person name="Martino E."/>
            <person name="Perotto S."/>
            <person name="Kohler A."/>
            <person name="Nagy L.G."/>
            <person name="Floudas D."/>
            <person name="Copeland A."/>
            <person name="Barry K.W."/>
            <person name="Cichocki N."/>
            <person name="Veneault-Fourrey C."/>
            <person name="LaButti K."/>
            <person name="Lindquist E.A."/>
            <person name="Lipzen A."/>
            <person name="Lundell T."/>
            <person name="Morin E."/>
            <person name="Murat C."/>
            <person name="Sun H."/>
            <person name="Tunlid A."/>
            <person name="Henrissat B."/>
            <person name="Grigoriev I.V."/>
            <person name="Hibbett D.S."/>
            <person name="Martin F."/>
            <person name="Nordberg H.P."/>
            <person name="Cantor M.N."/>
            <person name="Hua S.X."/>
        </authorList>
    </citation>
    <scope>NUCLEOTIDE SEQUENCE [LARGE SCALE GENOMIC DNA]</scope>
    <source>
        <strain evidence="2 3">Zn</strain>
    </source>
</reference>
<sequence length="912" mass="99724">MVQHRHRSSRPVPIFRLPEQRHRPLPWSFPRVQGYSHINIQPALGDEKKDDGKQTEDCISRGSVQRQIENNLLLPLQSSSIAAPQSRPRTFAEATMSTTGPCQNSNEDDLDPSLQKPMSLESVGTFKYTLKKKKKASKWTPFDLGAPDSTSEGGSLSDLEQLSRLPSPIPVTSTLAFTTTIQRASAFTSNQTQAGASTFPTLQEGDPVASTSGHHLTCDQLVRTGTDLTYVVAHMPRTQEEKSTSQFQGYFGPTALDLPKIGSLLLGKPLDTDRLCYRASNPPSIEAQADNTMASLKISGNLGKEKESSGNSYNSVEWDPDLPRASTQCQSSDTIAAPNPPVTYTTVGSIVNPKAAPQFTAPNRIQREGSARRSLLPLIQSRQHDSFLPHRVRSPLNMPSGLHHAHQLVQPPNHFNLSYTLPQNTLQPMQPTRLSQQIGPSKEQEKIILAELHDSTAPTMFSGNRHSSAGAAPPPNNASMVFPYTTQPSVNVKDAETEAALGPVTNTPGPGQGPVQGLEKMQTLQRLAKFENPMRSLALSRLSEFSVSKSQAATTVLDNPGRAVEELLRKKNQSSAVTCSKAETGTHKDGELDRAYQFPLPNAVDPSKPQANPLFGAFSPSTTRPFGDPAVPQIGYLAALTAGPPGQRQYQVTARKAQAGYADNSCAPDLRSSAFNIYHWPNHQPQSLWSDTYNIEPIQQVIPMSLAPSNPVGRCNSAIQDTVSVQVVFKYYPHGLPGDMTGHVFPISYDAQEQMGQIPSDPEPQTEVGVAAKKAKELDDWFYSGQRRFATMSADDLIREYEDRQLEAFNPFRPIAPGSKKPLPHTRREPTTVEDSKQMSVADATAPLLDAAFGSLLTYATSTNAPDSERVLSKFENSPAWLLDTSETGNKSFYGEDWGPAPKRFGRDPRHL</sequence>
<name>A0A0C3HXN1_OIDMZ</name>
<feature type="compositionally biased region" description="Polar residues" evidence="1">
    <location>
        <begin position="96"/>
        <end position="105"/>
    </location>
</feature>
<feature type="region of interest" description="Disordered" evidence="1">
    <location>
        <begin position="884"/>
        <end position="912"/>
    </location>
</feature>
<feature type="region of interest" description="Disordered" evidence="1">
    <location>
        <begin position="812"/>
        <end position="840"/>
    </location>
</feature>
<evidence type="ECO:0000313" key="2">
    <source>
        <dbReference type="EMBL" id="KIN07620.1"/>
    </source>
</evidence>